<dbReference type="Pfam" id="PF19306">
    <property type="entry name" value="WHD_Lhr"/>
    <property type="match status" value="1"/>
</dbReference>
<proteinExistence type="inferred from homology"/>
<dbReference type="Proteomes" id="UP001168528">
    <property type="component" value="Unassembled WGS sequence"/>
</dbReference>
<dbReference type="PROSITE" id="PS51194">
    <property type="entry name" value="HELICASE_CTER"/>
    <property type="match status" value="1"/>
</dbReference>
<dbReference type="Pfam" id="PF00270">
    <property type="entry name" value="DEAD"/>
    <property type="match status" value="1"/>
</dbReference>
<keyword evidence="5" id="KW-0067">ATP-binding</keyword>
<evidence type="ECO:0000259" key="10">
    <source>
        <dbReference type="PROSITE" id="PS51192"/>
    </source>
</evidence>
<dbReference type="InterPro" id="IPR013701">
    <property type="entry name" value="Lhr-like_DEAD/DEAH_assoc"/>
</dbReference>
<keyword evidence="7" id="KW-0234">DNA repair</keyword>
<keyword evidence="8" id="KW-0413">Isomerase</keyword>
<dbReference type="InterPro" id="IPR045628">
    <property type="entry name" value="Lhr_WH_dom"/>
</dbReference>
<dbReference type="InterPro" id="IPR017170">
    <property type="entry name" value="Lhr-like"/>
</dbReference>
<feature type="domain" description="Helicase ATP-binding" evidence="10">
    <location>
        <begin position="34"/>
        <end position="226"/>
    </location>
</feature>
<dbReference type="InterPro" id="IPR011545">
    <property type="entry name" value="DEAD/DEAH_box_helicase_dom"/>
</dbReference>
<feature type="domain" description="Helicase C-terminal" evidence="11">
    <location>
        <begin position="291"/>
        <end position="450"/>
    </location>
</feature>
<name>A0ABT8QY04_9BACT</name>
<dbReference type="PANTHER" id="PTHR47962:SF3">
    <property type="entry name" value="LARGE ATP-DEPENDENT HELICASE-RELATED PROTEIN"/>
    <property type="match status" value="1"/>
</dbReference>
<keyword evidence="1" id="KW-0547">Nucleotide-binding</keyword>
<evidence type="ECO:0000313" key="13">
    <source>
        <dbReference type="Proteomes" id="UP001168528"/>
    </source>
</evidence>
<dbReference type="PANTHER" id="PTHR47962">
    <property type="entry name" value="ATP-DEPENDENT HELICASE LHR-RELATED-RELATED"/>
    <property type="match status" value="1"/>
</dbReference>
<evidence type="ECO:0000256" key="9">
    <source>
        <dbReference type="ARBA" id="ARBA00093467"/>
    </source>
</evidence>
<gene>
    <name evidence="12" type="ORF">Q0590_00580</name>
</gene>
<comment type="caution">
    <text evidence="12">The sequence shown here is derived from an EMBL/GenBank/DDBJ whole genome shotgun (WGS) entry which is preliminary data.</text>
</comment>
<keyword evidence="13" id="KW-1185">Reference proteome</keyword>
<dbReference type="CDD" id="cd18796">
    <property type="entry name" value="SF2_C_LHR"/>
    <property type="match status" value="1"/>
</dbReference>
<dbReference type="SMART" id="SM00490">
    <property type="entry name" value="HELICc"/>
    <property type="match status" value="1"/>
</dbReference>
<evidence type="ECO:0000256" key="2">
    <source>
        <dbReference type="ARBA" id="ARBA00022763"/>
    </source>
</evidence>
<evidence type="ECO:0000256" key="4">
    <source>
        <dbReference type="ARBA" id="ARBA00022806"/>
    </source>
</evidence>
<dbReference type="GO" id="GO:0016874">
    <property type="term" value="F:ligase activity"/>
    <property type="evidence" value="ECO:0007669"/>
    <property type="project" value="UniProtKB-KW"/>
</dbReference>
<dbReference type="RefSeq" id="WP_302035522.1">
    <property type="nucleotide sequence ID" value="NZ_JAUKPO010000001.1"/>
</dbReference>
<dbReference type="Gene3D" id="3.40.50.300">
    <property type="entry name" value="P-loop containing nucleotide triphosphate hydrolases"/>
    <property type="match status" value="2"/>
</dbReference>
<evidence type="ECO:0000256" key="5">
    <source>
        <dbReference type="ARBA" id="ARBA00022840"/>
    </source>
</evidence>
<evidence type="ECO:0000256" key="7">
    <source>
        <dbReference type="ARBA" id="ARBA00023204"/>
    </source>
</evidence>
<keyword evidence="3" id="KW-0378">Hydrolase</keyword>
<keyword evidence="4" id="KW-0347">Helicase</keyword>
<evidence type="ECO:0000313" key="12">
    <source>
        <dbReference type="EMBL" id="MDO1444719.1"/>
    </source>
</evidence>
<keyword evidence="2" id="KW-0227">DNA damage</keyword>
<dbReference type="InterPro" id="IPR001650">
    <property type="entry name" value="Helicase_C-like"/>
</dbReference>
<comment type="similarity">
    <text evidence="9">Belongs to the Lhr helicase family. Lhr-Core subfamily.</text>
</comment>
<dbReference type="SMART" id="SM00487">
    <property type="entry name" value="DEXDc"/>
    <property type="match status" value="1"/>
</dbReference>
<dbReference type="PROSITE" id="PS51192">
    <property type="entry name" value="HELICASE_ATP_BIND_1"/>
    <property type="match status" value="1"/>
</dbReference>
<dbReference type="PIRSF" id="PIRSF037307">
    <property type="entry name" value="Lhr-like_helic_prd"/>
    <property type="match status" value="1"/>
</dbReference>
<organism evidence="12 13">
    <name type="scientific">Rhodocytophaga aerolata</name>
    <dbReference type="NCBI Taxonomy" id="455078"/>
    <lineage>
        <taxon>Bacteria</taxon>
        <taxon>Pseudomonadati</taxon>
        <taxon>Bacteroidota</taxon>
        <taxon>Cytophagia</taxon>
        <taxon>Cytophagales</taxon>
        <taxon>Rhodocytophagaceae</taxon>
        <taxon>Rhodocytophaga</taxon>
    </lineage>
</organism>
<evidence type="ECO:0000259" key="11">
    <source>
        <dbReference type="PROSITE" id="PS51194"/>
    </source>
</evidence>
<dbReference type="EMBL" id="JAUKPO010000001">
    <property type="protein sequence ID" value="MDO1444719.1"/>
    <property type="molecule type" value="Genomic_DNA"/>
</dbReference>
<keyword evidence="6" id="KW-0238">DNA-binding</keyword>
<dbReference type="Pfam" id="PF00271">
    <property type="entry name" value="Helicase_C"/>
    <property type="match status" value="1"/>
</dbReference>
<dbReference type="InterPro" id="IPR014001">
    <property type="entry name" value="Helicase_ATP-bd"/>
</dbReference>
<evidence type="ECO:0000256" key="8">
    <source>
        <dbReference type="ARBA" id="ARBA00023235"/>
    </source>
</evidence>
<dbReference type="SUPFAM" id="SSF52540">
    <property type="entry name" value="P-loop containing nucleoside triphosphate hydrolases"/>
    <property type="match status" value="1"/>
</dbReference>
<reference evidence="12" key="1">
    <citation type="submission" date="2023-07" db="EMBL/GenBank/DDBJ databases">
        <title>The genome sequence of Rhodocytophaga aerolata KACC 12507.</title>
        <authorList>
            <person name="Zhang X."/>
        </authorList>
    </citation>
    <scope>NUCLEOTIDE SEQUENCE</scope>
    <source>
        <strain evidence="12">KACC 12507</strain>
    </source>
</reference>
<evidence type="ECO:0000256" key="1">
    <source>
        <dbReference type="ARBA" id="ARBA00022741"/>
    </source>
</evidence>
<protein>
    <submittedName>
        <fullName evidence="12">Ligase-associated DNA damage response DEXH box helicase</fullName>
    </submittedName>
</protein>
<dbReference type="InterPro" id="IPR027417">
    <property type="entry name" value="P-loop_NTPase"/>
</dbReference>
<evidence type="ECO:0000256" key="6">
    <source>
        <dbReference type="ARBA" id="ARBA00023125"/>
    </source>
</evidence>
<evidence type="ECO:0000256" key="3">
    <source>
        <dbReference type="ARBA" id="ARBA00022801"/>
    </source>
</evidence>
<accession>A0ABT8QY04</accession>
<sequence length="861" mass="98116">MMLPQQSLSPAYELLLKWFESNGRKPFPFQEETWQAYLAGKSGLLNAPTGSGKTLALWAACLIEFMQRQPDYWMPRKNGLQILWITPLRALAKDLQKNMQAVCDELTIAWQVGLRTADTSSHERQKQKKNLPECLITTPESLHLLLSQKESNKLFQSLKGIIIDEWHELLGTKRGVQTELALGRLRAMQQMHNPDAIPLKTWGVSATIGNLEEALQVLQGTPAEPDSQTNALVNFPENRHRSRRMAENYSMPQPNKAVIIKADIYKPLHIESILPDDVREFPWVGQLGLKLIPKLIPIIEQSQTTLLFTNTRAQTEIWYQHILLEAPELAGAIAMHHGSLDRATRDWVEEAIATAKLKLVVCTSSLDLGVDFQPVETIIQIGSPKGVARFLQRAGRSGHQPGSLSKIYFVPTYSLELIESAALQEAIRKKYTENRLPLSKPMDVLVQYLVTIAVGDGFYEDKLWQEIRSTYAYRNLTETEWQWALNFITTGGKSLGAYDEFSKVDIREDGLFHVASRKTAMRHRLSIGTIVSDPVLRLKYLKGTDLGTIEESFVSRLEPGDVFWFGGKNLEFVRIREMTVWVRKATSGKGIIPRWSGSRLSLSSDLSQVIRQKLEEASEQKASQVELQVLQPLLRVQQKRSLLPARNELLIEVLQSREGHHVFVYPFEGRQVHEVLSALVAYRISKIKPISFSIAMNDYGFELLSDIEIPIEEALQQNVFTTQNLQVDIEQSVNETEMAKRRFREVAAISGLVFMGFPGKLISSKHLQASSQLLFDVFQQHEQDNLLVKQAYEEVLHVQLEQDRLQQTLERIASQQIQIRYTEKATPFAFPIMIDRLRQRLSSEKLEDRIAKMQLQVQRGL</sequence>
<dbReference type="Pfam" id="PF08494">
    <property type="entry name" value="DEAD_assoc"/>
    <property type="match status" value="1"/>
</dbReference>
<dbReference type="InterPro" id="IPR052511">
    <property type="entry name" value="ATP-dep_Helicase"/>
</dbReference>
<keyword evidence="12" id="KW-0436">Ligase</keyword>